<protein>
    <submittedName>
        <fullName evidence="6">rRNA biogenesis protein RRP5</fullName>
    </submittedName>
</protein>
<feature type="compositionally biased region" description="Basic residues" evidence="4">
    <location>
        <begin position="21"/>
        <end position="31"/>
    </location>
</feature>
<dbReference type="GO" id="GO:0006364">
    <property type="term" value="P:rRNA processing"/>
    <property type="evidence" value="ECO:0007669"/>
    <property type="project" value="InterPro"/>
</dbReference>
<dbReference type="InterPro" id="IPR003029">
    <property type="entry name" value="S1_domain"/>
</dbReference>
<organism evidence="6 7">
    <name type="scientific">Vitis vinifera</name>
    <name type="common">Grape</name>
    <dbReference type="NCBI Taxonomy" id="29760"/>
    <lineage>
        <taxon>Eukaryota</taxon>
        <taxon>Viridiplantae</taxon>
        <taxon>Streptophyta</taxon>
        <taxon>Embryophyta</taxon>
        <taxon>Tracheophyta</taxon>
        <taxon>Spermatophyta</taxon>
        <taxon>Magnoliopsida</taxon>
        <taxon>eudicotyledons</taxon>
        <taxon>Gunneridae</taxon>
        <taxon>Pentapetalae</taxon>
        <taxon>rosids</taxon>
        <taxon>Vitales</taxon>
        <taxon>Vitaceae</taxon>
        <taxon>Viteae</taxon>
        <taxon>Vitis</taxon>
    </lineage>
</organism>
<feature type="domain" description="S1 motif" evidence="5">
    <location>
        <begin position="230"/>
        <end position="294"/>
    </location>
</feature>
<feature type="domain" description="S1 motif" evidence="5">
    <location>
        <begin position="317"/>
        <end position="387"/>
    </location>
</feature>
<dbReference type="FunFam" id="2.40.50.140:FF:000148">
    <property type="entry name" value="protein RRP5 homolog isoform X1"/>
    <property type="match status" value="1"/>
</dbReference>
<sequence length="603" mass="67070">MAPPSKKSHPKKSKRDDKLRGASKKPFKPRMRQNEAVPSESLALQMEDDVPDFPRGGGSLLSRQEHDAIRAEVDAEFEAGERKTKKKNKNAKKTKKNYALEDDMGSLFGDGITGKLPRFANKITLKNISPGMKLWGVVAEVNEKDLGISLPGGLRGLVRASEAFDPLFSNEIKDAEGIFLPRIFHIGQLVSCVVLQLDDDKKEKGKRRIWLSLRLSLLHKGFTLDALQEGMVLTAYVKSIEDHGYILHFGLPSFTGFLPKSSQAENIEINTGQILQGVIRSIDKAHKVVYLSSDPDTISKCVTKDLKGISIDLLIPGMMVNARVQSTFENGVMLSFLTYFTGTVDIFHLQTTFPSSNWKDDYNQNKKVNARILFIDPSTRAVGLTLNPHLVNNKAPPCFSIVNSFLGGCLDTEYDLGGFGAKMSRVKICVTLPGHVSGLLLGFWPVLAIPDYSFTNEVCLFSRRTESPRRKRDPKYPRPDAHISNQAQVLPFALEQPINPAETDILSDIQPVKTGDIYDHSKVIRVDRGLGLLLEVPSTPASTPTYVTLFDVADEEVRKMEKKYKEGSHVRVRILGFRNLEGLAMGTLKIFYLNGDFLAEEAP</sequence>
<reference evidence="6 7" key="1">
    <citation type="journal article" date="2018" name="PLoS Genet.">
        <title>Population sequencing reveals clonal diversity and ancestral inbreeding in the grapevine cultivar Chardonnay.</title>
        <authorList>
            <person name="Roach M.J."/>
            <person name="Johnson D.L."/>
            <person name="Bohlmann J."/>
            <person name="van Vuuren H.J."/>
            <person name="Jones S.J."/>
            <person name="Pretorius I.S."/>
            <person name="Schmidt S.A."/>
            <person name="Borneman A.R."/>
        </authorList>
    </citation>
    <scope>NUCLEOTIDE SEQUENCE [LARGE SCALE GENOMIC DNA]</scope>
    <source>
        <strain evidence="7">cv. Chardonnay</strain>
        <tissue evidence="6">Leaf</tissue>
    </source>
</reference>
<dbReference type="PANTHER" id="PTHR23270">
    <property type="entry name" value="PROGRAMMED CELL DEATH PROTEIN 11 PRE-RRNA PROCESSING PROTEIN RRP5"/>
    <property type="match status" value="1"/>
</dbReference>
<dbReference type="Pfam" id="PF23459">
    <property type="entry name" value="S1_RRP5"/>
    <property type="match status" value="2"/>
</dbReference>
<dbReference type="PANTHER" id="PTHR23270:SF10">
    <property type="entry name" value="PROTEIN RRP5 HOMOLOG"/>
    <property type="match status" value="1"/>
</dbReference>
<keyword evidence="3" id="KW-0539">Nucleus</keyword>
<dbReference type="Proteomes" id="UP000288805">
    <property type="component" value="Unassembled WGS sequence"/>
</dbReference>
<dbReference type="InterPro" id="IPR012340">
    <property type="entry name" value="NA-bd_OB-fold"/>
</dbReference>
<feature type="compositionally biased region" description="Basic residues" evidence="4">
    <location>
        <begin position="1"/>
        <end position="13"/>
    </location>
</feature>
<feature type="domain" description="S1 motif" evidence="5">
    <location>
        <begin position="131"/>
        <end position="214"/>
    </location>
</feature>
<dbReference type="Gene3D" id="2.40.50.140">
    <property type="entry name" value="Nucleic acid-binding proteins"/>
    <property type="match status" value="3"/>
</dbReference>
<dbReference type="InterPro" id="IPR045209">
    <property type="entry name" value="Rrp5"/>
</dbReference>
<dbReference type="FunFam" id="2.40.50.140:FF:000280">
    <property type="entry name" value="rRNA biogenesis protein RRP5"/>
    <property type="match status" value="1"/>
</dbReference>
<dbReference type="CDD" id="cd05693">
    <property type="entry name" value="S1_Rrp5_repeat_hs1_sc1"/>
    <property type="match status" value="1"/>
</dbReference>
<dbReference type="InterPro" id="IPR057302">
    <property type="entry name" value="Rrp5_S1"/>
</dbReference>
<dbReference type="SUPFAM" id="SSF50249">
    <property type="entry name" value="Nucleic acid-binding proteins"/>
    <property type="match status" value="3"/>
</dbReference>
<dbReference type="InterPro" id="IPR057301">
    <property type="entry name" value="Rrp5_OB_4th"/>
</dbReference>
<feature type="region of interest" description="Disordered" evidence="4">
    <location>
        <begin position="1"/>
        <end position="64"/>
    </location>
</feature>
<dbReference type="OrthoDB" id="412781at2759"/>
<accession>A0A438CG29</accession>
<evidence type="ECO:0000313" key="6">
    <source>
        <dbReference type="EMBL" id="RVW22162.1"/>
    </source>
</evidence>
<name>A0A438CG29_VITVI</name>
<dbReference type="GO" id="GO:0003676">
    <property type="term" value="F:nucleic acid binding"/>
    <property type="evidence" value="ECO:0007669"/>
    <property type="project" value="InterPro"/>
</dbReference>
<dbReference type="InterPro" id="IPR048059">
    <property type="entry name" value="Rrp5_S1_rpt_hs1_sc1"/>
</dbReference>
<dbReference type="AlphaFoldDB" id="A0A438CG29"/>
<comment type="caution">
    <text evidence="6">The sequence shown here is derived from an EMBL/GenBank/DDBJ whole genome shotgun (WGS) entry which is preliminary data.</text>
</comment>
<keyword evidence="2" id="KW-0677">Repeat</keyword>
<evidence type="ECO:0000313" key="7">
    <source>
        <dbReference type="Proteomes" id="UP000288805"/>
    </source>
</evidence>
<evidence type="ECO:0000256" key="3">
    <source>
        <dbReference type="ARBA" id="ARBA00023242"/>
    </source>
</evidence>
<dbReference type="CDD" id="cd05695">
    <property type="entry name" value="S1_Rrp5_repeat_hs3"/>
    <property type="match status" value="1"/>
</dbReference>
<dbReference type="PROSITE" id="PS50126">
    <property type="entry name" value="S1"/>
    <property type="match status" value="4"/>
</dbReference>
<evidence type="ECO:0000256" key="4">
    <source>
        <dbReference type="SAM" id="MobiDB-lite"/>
    </source>
</evidence>
<dbReference type="Pfam" id="PF24685">
    <property type="entry name" value="OB_RRP5_4th"/>
    <property type="match status" value="1"/>
</dbReference>
<gene>
    <name evidence="6" type="primary">RRP5_1</name>
    <name evidence="6" type="ORF">CK203_097151</name>
</gene>
<proteinExistence type="predicted"/>
<dbReference type="CDD" id="cd05694">
    <property type="entry name" value="S1_Rrp5_repeat_hs2_sc2"/>
    <property type="match status" value="1"/>
</dbReference>
<evidence type="ECO:0000256" key="2">
    <source>
        <dbReference type="ARBA" id="ARBA00022737"/>
    </source>
</evidence>
<comment type="subcellular location">
    <subcellularLocation>
        <location evidence="1">Nucleus</location>
    </subcellularLocation>
</comment>
<feature type="domain" description="S1 motif" evidence="5">
    <location>
        <begin position="515"/>
        <end position="589"/>
    </location>
</feature>
<dbReference type="EMBL" id="QGNW01002247">
    <property type="protein sequence ID" value="RVW22162.1"/>
    <property type="molecule type" value="Genomic_DNA"/>
</dbReference>
<evidence type="ECO:0000256" key="1">
    <source>
        <dbReference type="ARBA" id="ARBA00004123"/>
    </source>
</evidence>
<evidence type="ECO:0000259" key="5">
    <source>
        <dbReference type="PROSITE" id="PS50126"/>
    </source>
</evidence>
<dbReference type="GO" id="GO:0005634">
    <property type="term" value="C:nucleus"/>
    <property type="evidence" value="ECO:0007669"/>
    <property type="project" value="UniProtKB-SubCell"/>
</dbReference>
<dbReference type="SMART" id="SM00316">
    <property type="entry name" value="S1"/>
    <property type="match status" value="4"/>
</dbReference>